<dbReference type="Pfam" id="PF10040">
    <property type="entry name" value="CRISPR_Cas6"/>
    <property type="match status" value="1"/>
</dbReference>
<feature type="domain" description="CRISPR-associated protein Cas6 C-terminal" evidence="1">
    <location>
        <begin position="7"/>
        <end position="51"/>
    </location>
</feature>
<dbReference type="AlphaFoldDB" id="A0A8T7M110"/>
<dbReference type="Proteomes" id="UP000521676">
    <property type="component" value="Unassembled WGS sequence"/>
</dbReference>
<dbReference type="Gene3D" id="3.30.70.1900">
    <property type="match status" value="1"/>
</dbReference>
<proteinExistence type="predicted"/>
<name>A0A8T7M110_9CHLR</name>
<dbReference type="InterPro" id="IPR019267">
    <property type="entry name" value="CRISPR-assoc_Cas6_C"/>
</dbReference>
<reference evidence="2 3" key="1">
    <citation type="submission" date="2020-06" db="EMBL/GenBank/DDBJ databases">
        <title>Anoxygenic phototrophic Chloroflexota member uses a Type I reaction center.</title>
        <authorList>
            <person name="Tsuji J.M."/>
            <person name="Shaw N.A."/>
            <person name="Nagashima S."/>
            <person name="Venkiteswaran J."/>
            <person name="Schiff S.L."/>
            <person name="Hanada S."/>
            <person name="Tank M."/>
            <person name="Neufeld J.D."/>
        </authorList>
    </citation>
    <scope>NUCLEOTIDE SEQUENCE [LARGE SCALE GENOMIC DNA]</scope>
    <source>
        <strain evidence="2">L227-S17</strain>
    </source>
</reference>
<evidence type="ECO:0000313" key="3">
    <source>
        <dbReference type="Proteomes" id="UP000521676"/>
    </source>
</evidence>
<dbReference type="EMBL" id="JACATZ010000001">
    <property type="protein sequence ID" value="NWJ44266.1"/>
    <property type="molecule type" value="Genomic_DNA"/>
</dbReference>
<evidence type="ECO:0000259" key="1">
    <source>
        <dbReference type="Pfam" id="PF10040"/>
    </source>
</evidence>
<organism evidence="2 3">
    <name type="scientific">Candidatus Chlorohelix allophototropha</name>
    <dbReference type="NCBI Taxonomy" id="3003348"/>
    <lineage>
        <taxon>Bacteria</taxon>
        <taxon>Bacillati</taxon>
        <taxon>Chloroflexota</taxon>
        <taxon>Chloroflexia</taxon>
        <taxon>Candidatus Chloroheliales</taxon>
        <taxon>Candidatus Chloroheliaceae</taxon>
        <taxon>Candidatus Chlorohelix</taxon>
    </lineage>
</organism>
<gene>
    <name evidence="2" type="primary">cas6</name>
    <name evidence="2" type="ORF">HXX08_00160</name>
</gene>
<accession>A0A8T7M110</accession>
<protein>
    <submittedName>
        <fullName evidence="2">CRISPR system precrRNA processing endoribonuclease RAMP protein Cas6</fullName>
    </submittedName>
</protein>
<comment type="caution">
    <text evidence="2">The sequence shown here is derived from an EMBL/GenBank/DDBJ whole genome shotgun (WGS) entry which is preliminary data.</text>
</comment>
<sequence length="55" mass="6085">MPKYIQKGFVGTCAYRIDAPSHPIVAYLTTLAEFANYTGVGCKTTMEMGQVRILQ</sequence>
<evidence type="ECO:0000313" key="2">
    <source>
        <dbReference type="EMBL" id="NWJ44266.1"/>
    </source>
</evidence>